<organism evidence="1 2">
    <name type="scientific">Belliella baltica (strain DSM 15883 / CIP 108006 / LMG 21964 / BA134)</name>
    <dbReference type="NCBI Taxonomy" id="866536"/>
    <lineage>
        <taxon>Bacteria</taxon>
        <taxon>Pseudomonadati</taxon>
        <taxon>Bacteroidota</taxon>
        <taxon>Cytophagia</taxon>
        <taxon>Cytophagales</taxon>
        <taxon>Cyclobacteriaceae</taxon>
        <taxon>Belliella</taxon>
    </lineage>
</organism>
<dbReference type="OrthoDB" id="8246703at2"/>
<sequence>MDFLVNQQELELKYVPGKGAWTYHIIIPNSKDIKGKWGDIKVSGSIDGYPINHMNLAPMGDQDKRLSINGTIRHAIQKSGGDKVIVTLFLESENQQLKQKEIIDTFKESGVLAKFEKLSKEKQQEMFEKILKSTSEEKQVQLMVDLIEFLFKS</sequence>
<dbReference type="KEGG" id="bbd:Belba_1983"/>
<dbReference type="InterPro" id="IPR037079">
    <property type="entry name" value="AF2212/PG0164-like_sf"/>
</dbReference>
<proteinExistence type="predicted"/>
<dbReference type="eggNOG" id="COG4430">
    <property type="taxonomic scope" value="Bacteria"/>
</dbReference>
<dbReference type="Gene3D" id="2.40.30.100">
    <property type="entry name" value="AF2212/PG0164-like"/>
    <property type="match status" value="1"/>
</dbReference>
<dbReference type="PATRIC" id="fig|866536.3.peg.2037"/>
<evidence type="ECO:0000313" key="2">
    <source>
        <dbReference type="Proteomes" id="UP000006050"/>
    </source>
</evidence>
<dbReference type="InterPro" id="IPR015018">
    <property type="entry name" value="DUF1905"/>
</dbReference>
<dbReference type="HOGENOM" id="CLU_133235_0_0_10"/>
<dbReference type="STRING" id="866536.Belba_1983"/>
<accession>I3Z5P0</accession>
<dbReference type="EMBL" id="CP003281">
    <property type="protein sequence ID" value="AFL84558.1"/>
    <property type="molecule type" value="Genomic_DNA"/>
</dbReference>
<dbReference type="Pfam" id="PF08922">
    <property type="entry name" value="DUF1905"/>
    <property type="match status" value="1"/>
</dbReference>
<keyword evidence="2" id="KW-1185">Reference proteome</keyword>
<dbReference type="SUPFAM" id="SSF141694">
    <property type="entry name" value="AF2212/PG0164-like"/>
    <property type="match status" value="1"/>
</dbReference>
<name>I3Z5P0_BELBD</name>
<dbReference type="AlphaFoldDB" id="I3Z5P0"/>
<gene>
    <name evidence="1" type="ordered locus">Belba_1983</name>
</gene>
<protein>
    <recommendedName>
        <fullName evidence="3">DUF1905 domain-containing protein</fullName>
    </recommendedName>
</protein>
<dbReference type="RefSeq" id="WP_014772536.1">
    <property type="nucleotide sequence ID" value="NC_018010.1"/>
</dbReference>
<reference evidence="2" key="1">
    <citation type="submission" date="2012-06" db="EMBL/GenBank/DDBJ databases">
        <title>The complete genome of Belliella baltica DSM 15883.</title>
        <authorList>
            <person name="Lucas S."/>
            <person name="Copeland A."/>
            <person name="Lapidus A."/>
            <person name="Goodwin L."/>
            <person name="Pitluck S."/>
            <person name="Peters L."/>
            <person name="Mikhailova N."/>
            <person name="Davenport K."/>
            <person name="Kyrpides N."/>
            <person name="Mavromatis K."/>
            <person name="Pagani I."/>
            <person name="Ivanova N."/>
            <person name="Ovchinnikova G."/>
            <person name="Zeytun A."/>
            <person name="Detter J.C."/>
            <person name="Han C."/>
            <person name="Land M."/>
            <person name="Hauser L."/>
            <person name="Markowitz V."/>
            <person name="Cheng J.-F."/>
            <person name="Hugenholtz P."/>
            <person name="Woyke T."/>
            <person name="Wu D."/>
            <person name="Tindall B."/>
            <person name="Pomrenke H."/>
            <person name="Brambilla E."/>
            <person name="Klenk H.-P."/>
            <person name="Eisen J.A."/>
        </authorList>
    </citation>
    <scope>NUCLEOTIDE SEQUENCE [LARGE SCALE GENOMIC DNA]</scope>
    <source>
        <strain evidence="2">DSM 15883 / CIP 108006 / LMG 21964 / BA134</strain>
    </source>
</reference>
<evidence type="ECO:0000313" key="1">
    <source>
        <dbReference type="EMBL" id="AFL84558.1"/>
    </source>
</evidence>
<evidence type="ECO:0008006" key="3">
    <source>
        <dbReference type="Google" id="ProtNLM"/>
    </source>
</evidence>
<dbReference type="Proteomes" id="UP000006050">
    <property type="component" value="Chromosome"/>
</dbReference>